<evidence type="ECO:0000256" key="4">
    <source>
        <dbReference type="ARBA" id="ARBA00013603"/>
    </source>
</evidence>
<name>A0A4S4L1G5_9AGAM</name>
<dbReference type="GO" id="GO:0016192">
    <property type="term" value="P:vesicle-mediated transport"/>
    <property type="evidence" value="ECO:0007669"/>
    <property type="project" value="TreeGrafter"/>
</dbReference>
<comment type="caution">
    <text evidence="10">The sequence shown here is derived from an EMBL/GenBank/DDBJ whole genome shotgun (WGS) entry which is preliminary data.</text>
</comment>
<evidence type="ECO:0000256" key="7">
    <source>
        <dbReference type="ARBA" id="ARBA00023136"/>
    </source>
</evidence>
<keyword evidence="7 8" id="KW-0472">Membrane</keyword>
<sequence length="267" mass="29277">MSASASLLQTIEPDDVSVPDSAHRGNIGAGNTSASRPDVVLTPRASMAPSPGDAEAGISGILRQSSHPLVLFFLFFFRITALAVYILCGIFTDNYVLSTVIVVVLLAMDFWNCRNVAGRRLVGLRYWNQVDDDGESYWVFESRDPSRPANPIDSRNALVRMFWVALYAFPALWVGLLIVSILKFNTFLPIVILALVFNITNAVGFTYADRDAKQRWANNMAASGWSMGIGGLGGQLLGSAVKNSMDLVLLLVYQYVRSEEREDNSGT</sequence>
<reference evidence="10 11" key="1">
    <citation type="submission" date="2019-02" db="EMBL/GenBank/DDBJ databases">
        <title>Genome sequencing of the rare red list fungi Phellinidium pouzarii.</title>
        <authorList>
            <person name="Buettner E."/>
            <person name="Kellner H."/>
        </authorList>
    </citation>
    <scope>NUCLEOTIDE SEQUENCE [LARGE SCALE GENOMIC DNA]</scope>
    <source>
        <strain evidence="10 11">DSM 108285</strain>
    </source>
</reference>
<dbReference type="InterPro" id="IPR008564">
    <property type="entry name" value="TVP23-like"/>
</dbReference>
<evidence type="ECO:0000313" key="11">
    <source>
        <dbReference type="Proteomes" id="UP000308199"/>
    </source>
</evidence>
<evidence type="ECO:0000256" key="3">
    <source>
        <dbReference type="ARBA" id="ARBA00005467"/>
    </source>
</evidence>
<evidence type="ECO:0000313" key="10">
    <source>
        <dbReference type="EMBL" id="THH05102.1"/>
    </source>
</evidence>
<dbReference type="Proteomes" id="UP000308199">
    <property type="component" value="Unassembled WGS sequence"/>
</dbReference>
<dbReference type="GO" id="GO:0009306">
    <property type="term" value="P:protein secretion"/>
    <property type="evidence" value="ECO:0007669"/>
    <property type="project" value="TreeGrafter"/>
</dbReference>
<comment type="subcellular location">
    <subcellularLocation>
        <location evidence="2 8">Golgi apparatus membrane</location>
        <topology evidence="2 8">Multi-pass membrane protein</topology>
    </subcellularLocation>
</comment>
<dbReference type="PANTHER" id="PTHR13019:SF7">
    <property type="entry name" value="GOLGI APPARATUS MEMBRANE PROTEIN TVP23"/>
    <property type="match status" value="1"/>
</dbReference>
<evidence type="ECO:0000256" key="5">
    <source>
        <dbReference type="ARBA" id="ARBA00022692"/>
    </source>
</evidence>
<dbReference type="EMBL" id="SGPK01000286">
    <property type="protein sequence ID" value="THH05102.1"/>
    <property type="molecule type" value="Genomic_DNA"/>
</dbReference>
<keyword evidence="8" id="KW-0333">Golgi apparatus</keyword>
<evidence type="ECO:0000256" key="9">
    <source>
        <dbReference type="SAM" id="MobiDB-lite"/>
    </source>
</evidence>
<proteinExistence type="inferred from homology"/>
<dbReference type="GO" id="GO:0000139">
    <property type="term" value="C:Golgi membrane"/>
    <property type="evidence" value="ECO:0007669"/>
    <property type="project" value="UniProtKB-SubCell"/>
</dbReference>
<protein>
    <recommendedName>
        <fullName evidence="4 8">Golgi apparatus membrane protein TVP23</fullName>
    </recommendedName>
</protein>
<evidence type="ECO:0000256" key="2">
    <source>
        <dbReference type="ARBA" id="ARBA00004653"/>
    </source>
</evidence>
<gene>
    <name evidence="10" type="ORF">EW145_g5034</name>
</gene>
<keyword evidence="5 8" id="KW-0812">Transmembrane</keyword>
<evidence type="ECO:0000256" key="6">
    <source>
        <dbReference type="ARBA" id="ARBA00022989"/>
    </source>
</evidence>
<feature type="transmembrane region" description="Helical" evidence="8">
    <location>
        <begin position="69"/>
        <end position="88"/>
    </location>
</feature>
<comment type="similarity">
    <text evidence="3 8">Belongs to the TVP23 family.</text>
</comment>
<feature type="region of interest" description="Disordered" evidence="9">
    <location>
        <begin position="15"/>
        <end position="36"/>
    </location>
</feature>
<dbReference type="PANTHER" id="PTHR13019">
    <property type="entry name" value="GOLGI APPARATUS MEMBRANE PROTEIN TVP23"/>
    <property type="match status" value="1"/>
</dbReference>
<dbReference type="OrthoDB" id="2151161at2759"/>
<accession>A0A4S4L1G5</accession>
<keyword evidence="6 8" id="KW-1133">Transmembrane helix</keyword>
<comment type="function">
    <text evidence="1 8">Golgi membrane protein involved in vesicular trafficking.</text>
</comment>
<evidence type="ECO:0000256" key="8">
    <source>
        <dbReference type="RuleBase" id="RU361206"/>
    </source>
</evidence>
<feature type="transmembrane region" description="Helical" evidence="8">
    <location>
        <begin position="187"/>
        <end position="208"/>
    </location>
</feature>
<feature type="transmembrane region" description="Helical" evidence="8">
    <location>
        <begin position="157"/>
        <end position="181"/>
    </location>
</feature>
<evidence type="ECO:0000256" key="1">
    <source>
        <dbReference type="ARBA" id="ARBA00003246"/>
    </source>
</evidence>
<dbReference type="Pfam" id="PF05832">
    <property type="entry name" value="DUF846"/>
    <property type="match status" value="1"/>
</dbReference>
<organism evidence="10 11">
    <name type="scientific">Phellinidium pouzarii</name>
    <dbReference type="NCBI Taxonomy" id="167371"/>
    <lineage>
        <taxon>Eukaryota</taxon>
        <taxon>Fungi</taxon>
        <taxon>Dikarya</taxon>
        <taxon>Basidiomycota</taxon>
        <taxon>Agaricomycotina</taxon>
        <taxon>Agaricomycetes</taxon>
        <taxon>Hymenochaetales</taxon>
        <taxon>Hymenochaetaceae</taxon>
        <taxon>Phellinidium</taxon>
    </lineage>
</organism>
<dbReference type="AlphaFoldDB" id="A0A4S4L1G5"/>
<keyword evidence="11" id="KW-1185">Reference proteome</keyword>
<feature type="transmembrane region" description="Helical" evidence="8">
    <location>
        <begin position="94"/>
        <end position="111"/>
    </location>
</feature>